<feature type="transmembrane region" description="Helical" evidence="5">
    <location>
        <begin position="40"/>
        <end position="59"/>
    </location>
</feature>
<organism evidence="6 7">
    <name type="scientific">Devosia rhodophyticola</name>
    <dbReference type="NCBI Taxonomy" id="3026423"/>
    <lineage>
        <taxon>Bacteria</taxon>
        <taxon>Pseudomonadati</taxon>
        <taxon>Pseudomonadota</taxon>
        <taxon>Alphaproteobacteria</taxon>
        <taxon>Hyphomicrobiales</taxon>
        <taxon>Devosiaceae</taxon>
        <taxon>Devosia</taxon>
    </lineage>
</organism>
<name>A0ABY7Z0R9_9HYPH</name>
<keyword evidence="2 5" id="KW-0812">Transmembrane</keyword>
<sequence length="123" mass="13402">MTLAASLLVIGRIIFGLFFLIAGIRNFSHFSGRKNSKTNYGWSLPTILAALGFAVQIVGGLSLIFGLWTVFGALALIIFLVLATSLFHNLFLFEGDERNPHLYFTLVNITLVGGLLMVIAEAL</sequence>
<comment type="subcellular location">
    <subcellularLocation>
        <location evidence="1">Membrane</location>
        <topology evidence="1">Multi-pass membrane protein</topology>
    </subcellularLocation>
</comment>
<evidence type="ECO:0000256" key="3">
    <source>
        <dbReference type="ARBA" id="ARBA00022989"/>
    </source>
</evidence>
<keyword evidence="4 5" id="KW-0472">Membrane</keyword>
<dbReference type="Proteomes" id="UP001222118">
    <property type="component" value="Chromosome"/>
</dbReference>
<accession>A0ABY7Z0R9</accession>
<feature type="transmembrane region" description="Helical" evidence="5">
    <location>
        <begin position="102"/>
        <end position="120"/>
    </location>
</feature>
<dbReference type="EMBL" id="CP118247">
    <property type="protein sequence ID" value="WDR07184.1"/>
    <property type="molecule type" value="Genomic_DNA"/>
</dbReference>
<keyword evidence="7" id="KW-1185">Reference proteome</keyword>
<evidence type="ECO:0000313" key="7">
    <source>
        <dbReference type="Proteomes" id="UP001222118"/>
    </source>
</evidence>
<reference evidence="6 7" key="1">
    <citation type="submission" date="2023-02" db="EMBL/GenBank/DDBJ databases">
        <title>Devosia chondri sp. nov., isolated from the phycosphere of marine algae.</title>
        <authorList>
            <person name="Kim J.M."/>
            <person name="Lee J.K."/>
            <person name="Choi B.J."/>
            <person name="Bayburt H."/>
            <person name="Jeon C.O."/>
        </authorList>
    </citation>
    <scope>NUCLEOTIDE SEQUENCE [LARGE SCALE GENOMIC DNA]</scope>
    <source>
        <strain evidence="6 7">G2-5</strain>
    </source>
</reference>
<evidence type="ECO:0000256" key="2">
    <source>
        <dbReference type="ARBA" id="ARBA00022692"/>
    </source>
</evidence>
<dbReference type="InterPro" id="IPR032808">
    <property type="entry name" value="DoxX"/>
</dbReference>
<evidence type="ECO:0000313" key="6">
    <source>
        <dbReference type="EMBL" id="WDR07184.1"/>
    </source>
</evidence>
<gene>
    <name evidence="6" type="ORF">PSQ90_07090</name>
</gene>
<evidence type="ECO:0000256" key="1">
    <source>
        <dbReference type="ARBA" id="ARBA00004141"/>
    </source>
</evidence>
<feature type="transmembrane region" description="Helical" evidence="5">
    <location>
        <begin position="65"/>
        <end position="90"/>
    </location>
</feature>
<evidence type="ECO:0000256" key="4">
    <source>
        <dbReference type="ARBA" id="ARBA00023136"/>
    </source>
</evidence>
<evidence type="ECO:0000256" key="5">
    <source>
        <dbReference type="SAM" id="Phobius"/>
    </source>
</evidence>
<protein>
    <submittedName>
        <fullName evidence="6">DoxX family protein</fullName>
    </submittedName>
</protein>
<dbReference type="Pfam" id="PF07681">
    <property type="entry name" value="DoxX"/>
    <property type="match status" value="1"/>
</dbReference>
<feature type="transmembrane region" description="Helical" evidence="5">
    <location>
        <begin position="6"/>
        <end position="28"/>
    </location>
</feature>
<proteinExistence type="predicted"/>
<dbReference type="RefSeq" id="WP_282212697.1">
    <property type="nucleotide sequence ID" value="NZ_CP118247.1"/>
</dbReference>
<keyword evidence="3 5" id="KW-1133">Transmembrane helix</keyword>